<feature type="region of interest" description="Disordered" evidence="1">
    <location>
        <begin position="132"/>
        <end position="168"/>
    </location>
</feature>
<name>A0ABV1TXY1_9ACTN</name>
<organism evidence="2 3">
    <name type="scientific">Streptomyces sp. 900105755</name>
    <dbReference type="NCBI Taxonomy" id="3154389"/>
    <lineage>
        <taxon>Bacteria</taxon>
        <taxon>Bacillati</taxon>
        <taxon>Actinomycetota</taxon>
        <taxon>Actinomycetes</taxon>
        <taxon>Kitasatosporales</taxon>
        <taxon>Streptomycetaceae</taxon>
        <taxon>Streptomyces</taxon>
    </lineage>
</organism>
<comment type="caution">
    <text evidence="2">The sequence shown here is derived from an EMBL/GenBank/DDBJ whole genome shotgun (WGS) entry which is preliminary data.</text>
</comment>
<accession>A0ABV1TXY1</accession>
<evidence type="ECO:0000313" key="3">
    <source>
        <dbReference type="Proteomes" id="UP001490365"/>
    </source>
</evidence>
<reference evidence="2 3" key="1">
    <citation type="submission" date="2024-06" db="EMBL/GenBank/DDBJ databases">
        <title>The Natural Products Discovery Center: Release of the First 8490 Sequenced Strains for Exploring Actinobacteria Biosynthetic Diversity.</title>
        <authorList>
            <person name="Kalkreuter E."/>
            <person name="Kautsar S.A."/>
            <person name="Yang D."/>
            <person name="Bader C.D."/>
            <person name="Teijaro C.N."/>
            <person name="Fluegel L."/>
            <person name="Davis C.M."/>
            <person name="Simpson J.R."/>
            <person name="Lauterbach L."/>
            <person name="Steele A.D."/>
            <person name="Gui C."/>
            <person name="Meng S."/>
            <person name="Li G."/>
            <person name="Viehrig K."/>
            <person name="Ye F."/>
            <person name="Su P."/>
            <person name="Kiefer A.F."/>
            <person name="Nichols A."/>
            <person name="Cepeda A.J."/>
            <person name="Yan W."/>
            <person name="Fan B."/>
            <person name="Jiang Y."/>
            <person name="Adhikari A."/>
            <person name="Zheng C.-J."/>
            <person name="Schuster L."/>
            <person name="Cowan T.M."/>
            <person name="Smanski M.J."/>
            <person name="Chevrette M.G."/>
            <person name="De Carvalho L.P.S."/>
            <person name="Shen B."/>
        </authorList>
    </citation>
    <scope>NUCLEOTIDE SEQUENCE [LARGE SCALE GENOMIC DNA]</scope>
    <source>
        <strain evidence="2 3">NPDC001694</strain>
    </source>
</reference>
<gene>
    <name evidence="2" type="ORF">ABT211_45175</name>
</gene>
<dbReference type="RefSeq" id="WP_351962594.1">
    <property type="nucleotide sequence ID" value="NZ_JBEOZM010000051.1"/>
</dbReference>
<keyword evidence="3" id="KW-1185">Reference proteome</keyword>
<dbReference type="Proteomes" id="UP001490365">
    <property type="component" value="Unassembled WGS sequence"/>
</dbReference>
<evidence type="ECO:0000313" key="2">
    <source>
        <dbReference type="EMBL" id="MER6274379.1"/>
    </source>
</evidence>
<dbReference type="EMBL" id="JBEOZM010000051">
    <property type="protein sequence ID" value="MER6274379.1"/>
    <property type="molecule type" value="Genomic_DNA"/>
</dbReference>
<protein>
    <submittedName>
        <fullName evidence="2">Uncharacterized protein</fullName>
    </submittedName>
</protein>
<evidence type="ECO:0000256" key="1">
    <source>
        <dbReference type="SAM" id="MobiDB-lite"/>
    </source>
</evidence>
<proteinExistence type="predicted"/>
<feature type="compositionally biased region" description="Low complexity" evidence="1">
    <location>
        <begin position="138"/>
        <end position="147"/>
    </location>
</feature>
<sequence>MAEVVAGGGIYGRALKIADEWPEPGSTAGGGLRRQAPEVLKSHLAGIPTSPGLAARFSRSGVLWIPLVSFSADPRVVRQGLERFSEIDIPDCIAANLRTVSQLLLACEEVWMTGPERIASFAFGEIRSPPAVPVPNFSRTNTPPSETTSRRPSRRPISPTAWKPSSPFPERCEWIPYSSPGTVN</sequence>